<gene>
    <name evidence="3" type="ORF">WCD58_05280</name>
</gene>
<protein>
    <submittedName>
        <fullName evidence="3">Scr1 family TA system antitoxin-like transcriptional regulator</fullName>
    </submittedName>
</protein>
<dbReference type="PROSITE" id="PS50943">
    <property type="entry name" value="HTH_CROC1"/>
    <property type="match status" value="1"/>
</dbReference>
<organism evidence="3 4">
    <name type="scientific">Actinomycetospora flava</name>
    <dbReference type="NCBI Taxonomy" id="3129232"/>
    <lineage>
        <taxon>Bacteria</taxon>
        <taxon>Bacillati</taxon>
        <taxon>Actinomycetota</taxon>
        <taxon>Actinomycetes</taxon>
        <taxon>Pseudonocardiales</taxon>
        <taxon>Pseudonocardiaceae</taxon>
        <taxon>Actinomycetospora</taxon>
    </lineage>
</organism>
<dbReference type="SUPFAM" id="SSF47413">
    <property type="entry name" value="lambda repressor-like DNA-binding domains"/>
    <property type="match status" value="1"/>
</dbReference>
<feature type="region of interest" description="Disordered" evidence="1">
    <location>
        <begin position="271"/>
        <end position="298"/>
    </location>
</feature>
<accession>A0ABU8LZK0</accession>
<evidence type="ECO:0000259" key="2">
    <source>
        <dbReference type="PROSITE" id="PS50943"/>
    </source>
</evidence>
<evidence type="ECO:0000256" key="1">
    <source>
        <dbReference type="SAM" id="MobiDB-lite"/>
    </source>
</evidence>
<dbReference type="InterPro" id="IPR010982">
    <property type="entry name" value="Lambda_DNA-bd_dom_sf"/>
</dbReference>
<feature type="compositionally biased region" description="Basic and acidic residues" evidence="1">
    <location>
        <begin position="289"/>
        <end position="298"/>
    </location>
</feature>
<dbReference type="EMBL" id="JBBEGM010000001">
    <property type="protein sequence ID" value="MEJ2860555.1"/>
    <property type="molecule type" value="Genomic_DNA"/>
</dbReference>
<dbReference type="SMART" id="SM00530">
    <property type="entry name" value="HTH_XRE"/>
    <property type="match status" value="1"/>
</dbReference>
<dbReference type="CDD" id="cd00093">
    <property type="entry name" value="HTH_XRE"/>
    <property type="match status" value="1"/>
</dbReference>
<name>A0ABU8LZK0_9PSEU</name>
<dbReference type="Pfam" id="PF19054">
    <property type="entry name" value="DUF5753"/>
    <property type="match status" value="1"/>
</dbReference>
<dbReference type="RefSeq" id="WP_337700203.1">
    <property type="nucleotide sequence ID" value="NZ_JBBEGM010000001.1"/>
</dbReference>
<dbReference type="Proteomes" id="UP001369736">
    <property type="component" value="Unassembled WGS sequence"/>
</dbReference>
<dbReference type="InterPro" id="IPR043917">
    <property type="entry name" value="DUF5753"/>
</dbReference>
<feature type="domain" description="HTH cro/C1-type" evidence="2">
    <location>
        <begin position="16"/>
        <end position="70"/>
    </location>
</feature>
<evidence type="ECO:0000313" key="3">
    <source>
        <dbReference type="EMBL" id="MEJ2860555.1"/>
    </source>
</evidence>
<sequence length="298" mass="32602">MSPQRPVKYPDLGEELRRARVRTTSNQSEFARLLGWQQSKVWRLEDGRIKPSEDDVRAWAAAAGVDEGELLDARERALTRHLDIREAARTPGGVEALQDDLARLEAGSRTLVEYQPTVIPAMSQTPEYTREWLTAPGRPELGGVLDVDAIVERRSRRQREARQRGAALTVAVEPGALTGVYGSTDVHRAQLDALAEQAATGDVELLVARRPLPILHGFELLDDAVTVETVAGVRVMSDPEVHGQFVALLDRVREGGHSGAAALRAVREAHDRLEPASVSGPPFAPDLVDAPRHPEEPS</sequence>
<dbReference type="Pfam" id="PF13560">
    <property type="entry name" value="HTH_31"/>
    <property type="match status" value="1"/>
</dbReference>
<dbReference type="Gene3D" id="1.10.260.40">
    <property type="entry name" value="lambda repressor-like DNA-binding domains"/>
    <property type="match status" value="1"/>
</dbReference>
<keyword evidence="4" id="KW-1185">Reference proteome</keyword>
<proteinExistence type="predicted"/>
<dbReference type="InterPro" id="IPR001387">
    <property type="entry name" value="Cro/C1-type_HTH"/>
</dbReference>
<comment type="caution">
    <text evidence="3">The sequence shown here is derived from an EMBL/GenBank/DDBJ whole genome shotgun (WGS) entry which is preliminary data.</text>
</comment>
<evidence type="ECO:0000313" key="4">
    <source>
        <dbReference type="Proteomes" id="UP001369736"/>
    </source>
</evidence>
<reference evidence="3 4" key="1">
    <citation type="submission" date="2024-03" db="EMBL/GenBank/DDBJ databases">
        <title>Actinomycetospora sp. OC33-EN07, a novel actinomycete isolated from wild orchid (Aerides multiflora).</title>
        <authorList>
            <person name="Suriyachadkun C."/>
        </authorList>
    </citation>
    <scope>NUCLEOTIDE SEQUENCE [LARGE SCALE GENOMIC DNA]</scope>
    <source>
        <strain evidence="3 4">OC33-EN07</strain>
    </source>
</reference>